<dbReference type="PROSITE" id="PS51194">
    <property type="entry name" value="HELICASE_CTER"/>
    <property type="match status" value="1"/>
</dbReference>
<dbReference type="GO" id="GO:0005524">
    <property type="term" value="F:ATP binding"/>
    <property type="evidence" value="ECO:0007669"/>
    <property type="project" value="UniProtKB-KW"/>
</dbReference>
<evidence type="ECO:0000259" key="7">
    <source>
        <dbReference type="PROSITE" id="PS51194"/>
    </source>
</evidence>
<accession>A0A852XAF2</accession>
<dbReference type="EC" id="3.6.4.13" evidence="8"/>
<dbReference type="GO" id="GO:0003724">
    <property type="term" value="F:RNA helicase activity"/>
    <property type="evidence" value="ECO:0007669"/>
    <property type="project" value="UniProtKB-EC"/>
</dbReference>
<dbReference type="PANTHER" id="PTHR18934:SF99">
    <property type="entry name" value="ATP-DEPENDENT RNA HELICASE DHX37-RELATED"/>
    <property type="match status" value="1"/>
</dbReference>
<comment type="caution">
    <text evidence="8">The sequence shown here is derived from an EMBL/GenBank/DDBJ whole genome shotgun (WGS) entry which is preliminary data.</text>
</comment>
<proteinExistence type="predicted"/>
<evidence type="ECO:0000256" key="4">
    <source>
        <dbReference type="ARBA" id="ARBA00022840"/>
    </source>
</evidence>
<dbReference type="InterPro" id="IPR003593">
    <property type="entry name" value="AAA+_ATPase"/>
</dbReference>
<feature type="domain" description="Helicase C-terminal" evidence="7">
    <location>
        <begin position="284"/>
        <end position="455"/>
    </location>
</feature>
<dbReference type="Proteomes" id="UP000592181">
    <property type="component" value="Unassembled WGS sequence"/>
</dbReference>
<feature type="region of interest" description="Disordered" evidence="5">
    <location>
        <begin position="1"/>
        <end position="59"/>
    </location>
</feature>
<evidence type="ECO:0000256" key="2">
    <source>
        <dbReference type="ARBA" id="ARBA00022801"/>
    </source>
</evidence>
<dbReference type="Gene3D" id="1.20.120.1080">
    <property type="match status" value="1"/>
</dbReference>
<evidence type="ECO:0000313" key="8">
    <source>
        <dbReference type="EMBL" id="NYG37723.1"/>
    </source>
</evidence>
<keyword evidence="4" id="KW-0067">ATP-binding</keyword>
<dbReference type="CDD" id="cd18791">
    <property type="entry name" value="SF2_C_RHA"/>
    <property type="match status" value="1"/>
</dbReference>
<feature type="region of interest" description="Disordered" evidence="5">
    <location>
        <begin position="246"/>
        <end position="281"/>
    </location>
</feature>
<sequence>MPEPEPTPATSPGRRSRSRRRGRGRGRGQGGTSGPPAAPVPPPVTRDPVPPERLGYPEQLPVVARKDDIAAALREHQVVVVAGETGSGKTTQLPKIALEIGRGTHGQIGHTQPRRIAARSVAERIAQEMGVETGDLVGYQVRFTDRSSTATAVKVMTDGILLNEMQRDRELRRYDTLIIDEAHERSLNIDFILGYLKQLLPRRPDLKVIITSATIDPERFAAHFADADGRPAPIIEVSGRTYPVEVRYRPLSPDPRDGQDEGDDGDDGRGASGEDAEEVDQTTGICRAVEELWTEPESGGPRDVLVFLSGEREIRDAADALTGMNLPGTEVLPLYARLSSAEQHRVFTSHPGRRIVLATNVAETSLTVPGIRYVIDTGTARISRYSQRTKVQRLPIERISQASAAQRAGRCGRLADGVCIRLYSERDHDSRPEFTDPEILRTSLASVILQMTSLGLGDVSRFPFVEPPDARQVADGVRLLEELHALEDRRLTRTGRSLARLPIDPRLGRMLIEADRLGCTAEVLVIVAGLSIQDPRERPAEKQAQADQQHARFRRPGSDFASWWSLWTYLRERQDELSGSAFRRACTREFLHYLRIREWQDLHAQLRRAAKEQGLDPGRRTSATGAEPDWDTVHRALLTGLLSHVGVRDADRRDYLGARGARFSIQPGSGLFRKQPDVVMAGELVETTRLWARTNAAIDPRWAEEAGAHLVRRSYSEPRWSKKAAAAQATERVTLYGVPLVAGRTVAYGRIDPEVSRDLFIREALVGGDWDTDHEVLARNRRLVRRLSELEERARRRDLLVDEEDIVAFYDARVPAEVVSGRHFDSWWKTARVETPDLLTLTEADLTRDDATAISSEDYPRRWRQGDLDLAVTYQFEPGAAADGVSVHVPVGILNQVDPAGFDWQVPGLRAEVVTAMVRALPKALRRHLVPAPDHAAAAVAELAGTADDLPAGTPLVQALAPVLARRAGVPVGPEDIDLERVPDHLRITFVVEDHKRRVLGQGKDLEVLREQLAGHLQQRMSRAGSDLERSGLTGWDLGTLPETVTQRSGRHTVIGYPTLVDEGDSVALRVVADPAEAEAARRTGVRRLLLLGTTPPWKRVLARLTNAQKLALADNPHGSVPALLEDCLAAAVDDIVAAHVPGTVRDAESFETALAAVRTHVAQRVLTVVGEVEPVLARHAEVQRMLTRVDVPDLRMTVADVRAQVGGLVRPGFVADVGLARLPDLRRYLRAVLVRLERAAEDPRRDARQQEGIDQVEAAYADLLDALPPLRRGADDVTAIGWMIEELRVSLFAQALGTPGPVSAKRVRTAIAAVRDG</sequence>
<dbReference type="InterPro" id="IPR014001">
    <property type="entry name" value="Helicase_ATP-bd"/>
</dbReference>
<dbReference type="RefSeq" id="WP_179463049.1">
    <property type="nucleotide sequence ID" value="NZ_JACBZX010000001.1"/>
</dbReference>
<dbReference type="InterPro" id="IPR001650">
    <property type="entry name" value="Helicase_C-like"/>
</dbReference>
<dbReference type="Pfam" id="PF07717">
    <property type="entry name" value="OB_NTP_bind"/>
    <property type="match status" value="1"/>
</dbReference>
<gene>
    <name evidence="8" type="ORF">BJY28_002192</name>
</gene>
<name>A0A852XAF2_9MICO</name>
<dbReference type="EMBL" id="JACBZX010000001">
    <property type="protein sequence ID" value="NYG37723.1"/>
    <property type="molecule type" value="Genomic_DNA"/>
</dbReference>
<evidence type="ECO:0000259" key="6">
    <source>
        <dbReference type="PROSITE" id="PS51192"/>
    </source>
</evidence>
<dbReference type="InterPro" id="IPR027417">
    <property type="entry name" value="P-loop_NTPase"/>
</dbReference>
<feature type="compositionally biased region" description="Pro residues" evidence="5">
    <location>
        <begin position="36"/>
        <end position="45"/>
    </location>
</feature>
<dbReference type="SMART" id="SM00382">
    <property type="entry name" value="AAA"/>
    <property type="match status" value="1"/>
</dbReference>
<dbReference type="InterPro" id="IPR007502">
    <property type="entry name" value="Helicase-assoc_dom"/>
</dbReference>
<dbReference type="GO" id="GO:0016787">
    <property type="term" value="F:hydrolase activity"/>
    <property type="evidence" value="ECO:0007669"/>
    <property type="project" value="UniProtKB-KW"/>
</dbReference>
<feature type="domain" description="Helicase ATP-binding" evidence="6">
    <location>
        <begin position="70"/>
        <end position="233"/>
    </location>
</feature>
<protein>
    <submittedName>
        <fullName evidence="8">ATP-dependent helicase HrpA</fullName>
        <ecNumber evidence="8">3.6.4.13</ecNumber>
    </submittedName>
</protein>
<organism evidence="8 9">
    <name type="scientific">Janibacter alkaliphilus</name>
    <dbReference type="NCBI Taxonomy" id="1069963"/>
    <lineage>
        <taxon>Bacteria</taxon>
        <taxon>Bacillati</taxon>
        <taxon>Actinomycetota</taxon>
        <taxon>Actinomycetes</taxon>
        <taxon>Micrococcales</taxon>
        <taxon>Intrasporangiaceae</taxon>
        <taxon>Janibacter</taxon>
    </lineage>
</organism>
<dbReference type="SMART" id="SM00847">
    <property type="entry name" value="HA2"/>
    <property type="match status" value="1"/>
</dbReference>
<keyword evidence="1" id="KW-0547">Nucleotide-binding</keyword>
<dbReference type="NCBIfam" id="TIGR01967">
    <property type="entry name" value="DEAH_box_HrpA"/>
    <property type="match status" value="1"/>
</dbReference>
<dbReference type="InterPro" id="IPR011709">
    <property type="entry name" value="DEAD-box_helicase_OB_fold"/>
</dbReference>
<dbReference type="FunFam" id="1.20.120.1080:FF:000005">
    <property type="entry name" value="ATP-dependent helicase HrpA"/>
    <property type="match status" value="1"/>
</dbReference>
<dbReference type="SMART" id="SM00487">
    <property type="entry name" value="DEXDc"/>
    <property type="match status" value="1"/>
</dbReference>
<dbReference type="PROSITE" id="PS51192">
    <property type="entry name" value="HELICASE_ATP_BIND_1"/>
    <property type="match status" value="1"/>
</dbReference>
<dbReference type="Pfam" id="PF11898">
    <property type="entry name" value="DUF3418"/>
    <property type="match status" value="1"/>
</dbReference>
<evidence type="ECO:0000256" key="5">
    <source>
        <dbReference type="SAM" id="MobiDB-lite"/>
    </source>
</evidence>
<feature type="compositionally biased region" description="Basic residues" evidence="5">
    <location>
        <begin position="14"/>
        <end position="26"/>
    </location>
</feature>
<evidence type="ECO:0000313" key="9">
    <source>
        <dbReference type="Proteomes" id="UP000592181"/>
    </source>
</evidence>
<dbReference type="SMART" id="SM00490">
    <property type="entry name" value="HELICc"/>
    <property type="match status" value="1"/>
</dbReference>
<keyword evidence="3 8" id="KW-0347">Helicase</keyword>
<dbReference type="InterPro" id="IPR024590">
    <property type="entry name" value="HrpA_C"/>
</dbReference>
<keyword evidence="9" id="KW-1185">Reference proteome</keyword>
<dbReference type="PANTHER" id="PTHR18934">
    <property type="entry name" value="ATP-DEPENDENT RNA HELICASE"/>
    <property type="match status" value="1"/>
</dbReference>
<reference evidence="8 9" key="1">
    <citation type="submission" date="2020-07" db="EMBL/GenBank/DDBJ databases">
        <title>Sequencing the genomes of 1000 actinobacteria strains.</title>
        <authorList>
            <person name="Klenk H.-P."/>
        </authorList>
    </citation>
    <scope>NUCLEOTIDE SEQUENCE [LARGE SCALE GENOMIC DNA]</scope>
    <source>
        <strain evidence="8 9">DSM 24723</strain>
    </source>
</reference>
<dbReference type="Gene3D" id="3.40.50.300">
    <property type="entry name" value="P-loop containing nucleotide triphosphate hydrolases"/>
    <property type="match status" value="2"/>
</dbReference>
<dbReference type="GO" id="GO:0003723">
    <property type="term" value="F:RNA binding"/>
    <property type="evidence" value="ECO:0007669"/>
    <property type="project" value="TreeGrafter"/>
</dbReference>
<evidence type="ECO:0000256" key="3">
    <source>
        <dbReference type="ARBA" id="ARBA00022806"/>
    </source>
</evidence>
<dbReference type="Pfam" id="PF00271">
    <property type="entry name" value="Helicase_C"/>
    <property type="match status" value="1"/>
</dbReference>
<dbReference type="Pfam" id="PF21010">
    <property type="entry name" value="HA2_C"/>
    <property type="match status" value="1"/>
</dbReference>
<dbReference type="Pfam" id="PF00270">
    <property type="entry name" value="DEAD"/>
    <property type="match status" value="1"/>
</dbReference>
<keyword evidence="2 8" id="KW-0378">Hydrolase</keyword>
<dbReference type="InterPro" id="IPR011545">
    <property type="entry name" value="DEAD/DEAH_box_helicase_dom"/>
</dbReference>
<dbReference type="NCBIfam" id="NF008348">
    <property type="entry name" value="PRK11131.1"/>
    <property type="match status" value="1"/>
</dbReference>
<evidence type="ECO:0000256" key="1">
    <source>
        <dbReference type="ARBA" id="ARBA00022741"/>
    </source>
</evidence>
<dbReference type="InterPro" id="IPR010222">
    <property type="entry name" value="RNA_helicase_HrpA"/>
</dbReference>
<dbReference type="SUPFAM" id="SSF52540">
    <property type="entry name" value="P-loop containing nucleoside triphosphate hydrolases"/>
    <property type="match status" value="1"/>
</dbReference>